<keyword evidence="1 2" id="KW-0732">Signal</keyword>
<accession>A0ABU2S926</accession>
<gene>
    <name evidence="4" type="ORF">RM779_18660</name>
</gene>
<dbReference type="PANTHER" id="PTHR34823">
    <property type="entry name" value="GLCNAC-BINDING PROTEIN A"/>
    <property type="match status" value="1"/>
</dbReference>
<reference evidence="5" key="1">
    <citation type="submission" date="2023-07" db="EMBL/GenBank/DDBJ databases">
        <title>30 novel species of actinomycetes from the DSMZ collection.</title>
        <authorList>
            <person name="Nouioui I."/>
        </authorList>
    </citation>
    <scope>NUCLEOTIDE SEQUENCE [LARGE SCALE GENOMIC DNA]</scope>
    <source>
        <strain evidence="5">DSM 41886</strain>
    </source>
</reference>
<feature type="chain" id="PRO_5045567410" evidence="2">
    <location>
        <begin position="37"/>
        <end position="240"/>
    </location>
</feature>
<dbReference type="Pfam" id="PF03067">
    <property type="entry name" value="LPMO_10"/>
    <property type="match status" value="1"/>
</dbReference>
<dbReference type="Proteomes" id="UP001183615">
    <property type="component" value="Unassembled WGS sequence"/>
</dbReference>
<protein>
    <submittedName>
        <fullName evidence="4">Lytic polysaccharide monooxygenase</fullName>
    </submittedName>
</protein>
<evidence type="ECO:0000259" key="3">
    <source>
        <dbReference type="Pfam" id="PF03067"/>
    </source>
</evidence>
<dbReference type="InterPro" id="IPR051024">
    <property type="entry name" value="GlcNAc_Chitin_IntDeg"/>
</dbReference>
<name>A0ABU2S926_9ACTN</name>
<dbReference type="RefSeq" id="WP_311618866.1">
    <property type="nucleotide sequence ID" value="NZ_JAVREV010000010.1"/>
</dbReference>
<keyword evidence="4" id="KW-0560">Oxidoreductase</keyword>
<feature type="domain" description="Chitin-binding type-4" evidence="3">
    <location>
        <begin position="37"/>
        <end position="237"/>
    </location>
</feature>
<evidence type="ECO:0000256" key="1">
    <source>
        <dbReference type="ARBA" id="ARBA00022729"/>
    </source>
</evidence>
<feature type="signal peptide" evidence="2">
    <location>
        <begin position="1"/>
        <end position="36"/>
    </location>
</feature>
<keyword evidence="5" id="KW-1185">Reference proteome</keyword>
<sequence>MRPADPERSRSWLSRGSVVALATALCTVPWTAPAHAHGTVIDPASRNYSCWLRWADDWQNPALAAQDPMCWQAWQDDPDALLLWDQVSKTGAGIGPYNNWNVPDGQLCSAGGAAGGRYDSLDAVGSWHPTVITDPWDNFTVSVHDSAMHGADYYWIYVSRPGYDPTAEPLSWDDLELTLTTGSYEPDWGAPSPEPHLPGRTNTVWTNASTDHSGPAVVLTVWKLADQDEFHFLCSDVLFS</sequence>
<keyword evidence="4" id="KW-0503">Monooxygenase</keyword>
<organism evidence="4 5">
    <name type="scientific">Streptomyces johnsoniae</name>
    <dbReference type="NCBI Taxonomy" id="3075532"/>
    <lineage>
        <taxon>Bacteria</taxon>
        <taxon>Bacillati</taxon>
        <taxon>Actinomycetota</taxon>
        <taxon>Actinomycetes</taxon>
        <taxon>Kitasatosporales</taxon>
        <taxon>Streptomycetaceae</taxon>
        <taxon>Streptomyces</taxon>
    </lineage>
</organism>
<dbReference type="Gene3D" id="2.70.50.50">
    <property type="entry name" value="chitin-binding protein cbp21"/>
    <property type="match status" value="1"/>
</dbReference>
<comment type="caution">
    <text evidence="4">The sequence shown here is derived from an EMBL/GenBank/DDBJ whole genome shotgun (WGS) entry which is preliminary data.</text>
</comment>
<dbReference type="InterPro" id="IPR004302">
    <property type="entry name" value="Cellulose/chitin-bd_N"/>
</dbReference>
<dbReference type="EMBL" id="JAVREV010000010">
    <property type="protein sequence ID" value="MDT0444605.1"/>
    <property type="molecule type" value="Genomic_DNA"/>
</dbReference>
<dbReference type="PANTHER" id="PTHR34823:SF1">
    <property type="entry name" value="CHITIN-BINDING TYPE-4 DOMAIN-CONTAINING PROTEIN"/>
    <property type="match status" value="1"/>
</dbReference>
<proteinExistence type="predicted"/>
<dbReference type="CDD" id="cd21177">
    <property type="entry name" value="LPMO_AA10"/>
    <property type="match status" value="1"/>
</dbReference>
<evidence type="ECO:0000313" key="4">
    <source>
        <dbReference type="EMBL" id="MDT0444605.1"/>
    </source>
</evidence>
<dbReference type="InterPro" id="IPR014756">
    <property type="entry name" value="Ig_E-set"/>
</dbReference>
<evidence type="ECO:0000256" key="2">
    <source>
        <dbReference type="SAM" id="SignalP"/>
    </source>
</evidence>
<evidence type="ECO:0000313" key="5">
    <source>
        <dbReference type="Proteomes" id="UP001183615"/>
    </source>
</evidence>
<dbReference type="SUPFAM" id="SSF81296">
    <property type="entry name" value="E set domains"/>
    <property type="match status" value="1"/>
</dbReference>
<dbReference type="GO" id="GO:0004497">
    <property type="term" value="F:monooxygenase activity"/>
    <property type="evidence" value="ECO:0007669"/>
    <property type="project" value="UniProtKB-KW"/>
</dbReference>